<protein>
    <submittedName>
        <fullName evidence="3">Acyltransferase</fullName>
    </submittedName>
</protein>
<comment type="caution">
    <text evidence="3">The sequence shown here is derived from an EMBL/GenBank/DDBJ whole genome shotgun (WGS) entry which is preliminary data.</text>
</comment>
<evidence type="ECO:0000259" key="2">
    <source>
        <dbReference type="Pfam" id="PF01757"/>
    </source>
</evidence>
<feature type="domain" description="Acyltransferase 3" evidence="2">
    <location>
        <begin position="8"/>
        <end position="354"/>
    </location>
</feature>
<dbReference type="InterPro" id="IPR050623">
    <property type="entry name" value="Glucan_succinyl_AcylTrfase"/>
</dbReference>
<proteinExistence type="predicted"/>
<evidence type="ECO:0000256" key="1">
    <source>
        <dbReference type="SAM" id="Phobius"/>
    </source>
</evidence>
<accession>A0A3R6AW47</accession>
<sequence>MEIFMRKHYLDNIRFLTIFFVVIFHVYFYYNNIGTEAMFTGLKPYEGAVTFAGIYQYFVYPWFMLLLFVVAGISARYALEKRTERQFLKERVDKILAPSTLGVLAFGWIGGYVIYLHTARGNMPESVPAFVRVIIILCCGIGALWFCHVLFVAALILLLFRKIAGKCSADDEKICGWIDQKLSHGIPFVIVMAAVYFIFWGGSHILNMPLITSYRNGIYIPAFLAGYYLFSNENVMEKIKNAVLPLGICAAVSGIFYIVRCYGMAYTDKDVLSRWDLNLYAFFMVLLVLGAGPKWLDFSNNFTNYMRKCCFGIYVLHIPVLLVINYLLAGKELPLTVVYGIELVGGFVVSILLYEVIRRIPVLRYWILGIRKQRNNV</sequence>
<keyword evidence="1" id="KW-0472">Membrane</keyword>
<feature type="transmembrane region" description="Helical" evidence="1">
    <location>
        <begin position="279"/>
        <end position="297"/>
    </location>
</feature>
<evidence type="ECO:0000313" key="3">
    <source>
        <dbReference type="EMBL" id="RHC16157.1"/>
    </source>
</evidence>
<feature type="transmembrane region" description="Helical" evidence="1">
    <location>
        <begin position="129"/>
        <end position="160"/>
    </location>
</feature>
<feature type="transmembrane region" description="Helical" evidence="1">
    <location>
        <begin position="95"/>
        <end position="117"/>
    </location>
</feature>
<keyword evidence="3" id="KW-0808">Transferase</keyword>
<name>A0A3R6AW47_9FIRM</name>
<feature type="transmembrane region" description="Helical" evidence="1">
    <location>
        <begin position="181"/>
        <end position="201"/>
    </location>
</feature>
<dbReference type="AlphaFoldDB" id="A0A3R6AW47"/>
<dbReference type="GO" id="GO:0016747">
    <property type="term" value="F:acyltransferase activity, transferring groups other than amino-acyl groups"/>
    <property type="evidence" value="ECO:0007669"/>
    <property type="project" value="InterPro"/>
</dbReference>
<dbReference type="Proteomes" id="UP000283513">
    <property type="component" value="Unassembled WGS sequence"/>
</dbReference>
<feature type="transmembrane region" description="Helical" evidence="1">
    <location>
        <begin position="213"/>
        <end position="230"/>
    </location>
</feature>
<dbReference type="Pfam" id="PF01757">
    <property type="entry name" value="Acyl_transf_3"/>
    <property type="match status" value="1"/>
</dbReference>
<keyword evidence="1" id="KW-1133">Transmembrane helix</keyword>
<reference evidence="3 4" key="1">
    <citation type="submission" date="2018-08" db="EMBL/GenBank/DDBJ databases">
        <title>A genome reference for cultivated species of the human gut microbiota.</title>
        <authorList>
            <person name="Zou Y."/>
            <person name="Xue W."/>
            <person name="Luo G."/>
        </authorList>
    </citation>
    <scope>NUCLEOTIDE SEQUENCE [LARGE SCALE GENOMIC DNA]</scope>
    <source>
        <strain evidence="3 4">AM37-1AC</strain>
    </source>
</reference>
<feature type="transmembrane region" description="Helical" evidence="1">
    <location>
        <begin position="242"/>
        <end position="259"/>
    </location>
</feature>
<organism evidence="3 4">
    <name type="scientific">Roseburia intestinalis</name>
    <dbReference type="NCBI Taxonomy" id="166486"/>
    <lineage>
        <taxon>Bacteria</taxon>
        <taxon>Bacillati</taxon>
        <taxon>Bacillota</taxon>
        <taxon>Clostridia</taxon>
        <taxon>Lachnospirales</taxon>
        <taxon>Lachnospiraceae</taxon>
        <taxon>Roseburia</taxon>
    </lineage>
</organism>
<keyword evidence="1" id="KW-0812">Transmembrane</keyword>
<gene>
    <name evidence="3" type="ORF">DW856_11990</name>
</gene>
<dbReference type="InterPro" id="IPR002656">
    <property type="entry name" value="Acyl_transf_3_dom"/>
</dbReference>
<dbReference type="EMBL" id="QSHO01000010">
    <property type="protein sequence ID" value="RHC16157.1"/>
    <property type="molecule type" value="Genomic_DNA"/>
</dbReference>
<feature type="transmembrane region" description="Helical" evidence="1">
    <location>
        <begin position="12"/>
        <end position="30"/>
    </location>
</feature>
<dbReference type="PANTHER" id="PTHR36927">
    <property type="entry name" value="BLR4337 PROTEIN"/>
    <property type="match status" value="1"/>
</dbReference>
<feature type="transmembrane region" description="Helical" evidence="1">
    <location>
        <begin position="309"/>
        <end position="329"/>
    </location>
</feature>
<feature type="transmembrane region" description="Helical" evidence="1">
    <location>
        <begin position="54"/>
        <end position="75"/>
    </location>
</feature>
<evidence type="ECO:0000313" key="4">
    <source>
        <dbReference type="Proteomes" id="UP000283513"/>
    </source>
</evidence>
<keyword evidence="3" id="KW-0012">Acyltransferase</keyword>
<dbReference type="PANTHER" id="PTHR36927:SF3">
    <property type="entry name" value="GLUCANS BIOSYNTHESIS PROTEIN C"/>
    <property type="match status" value="1"/>
</dbReference>
<feature type="transmembrane region" description="Helical" evidence="1">
    <location>
        <begin position="335"/>
        <end position="354"/>
    </location>
</feature>